<evidence type="ECO:0000313" key="2">
    <source>
        <dbReference type="Proteomes" id="UP001620645"/>
    </source>
</evidence>
<dbReference type="InterPro" id="IPR037219">
    <property type="entry name" value="Peptidase_M41-like"/>
</dbReference>
<dbReference type="AlphaFoldDB" id="A0ABD2JD33"/>
<dbReference type="InterPro" id="IPR043136">
    <property type="entry name" value="B30.2/SPRY_sf"/>
</dbReference>
<evidence type="ECO:0000313" key="1">
    <source>
        <dbReference type="EMBL" id="KAL3088529.1"/>
    </source>
</evidence>
<protein>
    <submittedName>
        <fullName evidence="1">Uncharacterized protein</fullName>
    </submittedName>
</protein>
<reference evidence="1 2" key="1">
    <citation type="submission" date="2024-10" db="EMBL/GenBank/DDBJ databases">
        <authorList>
            <person name="Kim D."/>
        </authorList>
    </citation>
    <scope>NUCLEOTIDE SEQUENCE [LARGE SCALE GENOMIC DNA]</scope>
    <source>
        <strain evidence="1">Taebaek</strain>
    </source>
</reference>
<organism evidence="1 2">
    <name type="scientific">Heterodera schachtii</name>
    <name type="common">Sugarbeet cyst nematode worm</name>
    <name type="synonym">Tylenchus schachtii</name>
    <dbReference type="NCBI Taxonomy" id="97005"/>
    <lineage>
        <taxon>Eukaryota</taxon>
        <taxon>Metazoa</taxon>
        <taxon>Ecdysozoa</taxon>
        <taxon>Nematoda</taxon>
        <taxon>Chromadorea</taxon>
        <taxon>Rhabditida</taxon>
        <taxon>Tylenchina</taxon>
        <taxon>Tylenchomorpha</taxon>
        <taxon>Tylenchoidea</taxon>
        <taxon>Heteroderidae</taxon>
        <taxon>Heteroderinae</taxon>
        <taxon>Heterodera</taxon>
    </lineage>
</organism>
<gene>
    <name evidence="1" type="ORF">niasHS_009980</name>
</gene>
<name>A0ABD2JD33_HETSC</name>
<accession>A0ABD2JD33</accession>
<dbReference type="EMBL" id="JBICCN010000157">
    <property type="protein sequence ID" value="KAL3088529.1"/>
    <property type="molecule type" value="Genomic_DNA"/>
</dbReference>
<keyword evidence="2" id="KW-1185">Reference proteome</keyword>
<proteinExistence type="predicted"/>
<sequence length="354" mass="40427">MTNRATANADVATFYWYRKRYTRKQLKANMVVSFGGMVAERMLFGQSIGHTGGDLPEWKSIAEQLVRQSKAWRQIPAGHRTPARFANMKRRCIKAAHAKAVTVLTRYFKEMEKVAIELYHKRVVYRPFMRKVFGGPPESERIALENANVFNAGGQADNGDEGPEDDTGAGRLLQAELSKQKLTMEQILLLYSKLAKMEKEKYVTVDQQSTQLQNNQKAILERIFELEKQQKKISIPKQQNHWDSNACHNDIKICGDKKLTASYIVQTGWQPKFRSVFAKYSIRYAAAEFFNTFYYEISVVNMKSSVFFGFAVKQPTPLGEIIQCRTGTYTFSSYGNFCVNGSRKGDDNPQQKEG</sequence>
<dbReference type="Gene3D" id="1.20.58.760">
    <property type="entry name" value="Peptidase M41"/>
    <property type="match status" value="1"/>
</dbReference>
<comment type="caution">
    <text evidence="1">The sequence shown here is derived from an EMBL/GenBank/DDBJ whole genome shotgun (WGS) entry which is preliminary data.</text>
</comment>
<dbReference type="Gene3D" id="2.60.120.920">
    <property type="match status" value="1"/>
</dbReference>
<dbReference type="SUPFAM" id="SSF140990">
    <property type="entry name" value="FtsH protease domain-like"/>
    <property type="match status" value="1"/>
</dbReference>
<dbReference type="Proteomes" id="UP001620645">
    <property type="component" value="Unassembled WGS sequence"/>
</dbReference>